<dbReference type="AlphaFoldDB" id="A0A7Y0ABA3"/>
<feature type="domain" description="EfeO-type cupredoxin-like" evidence="1">
    <location>
        <begin position="16"/>
        <end position="124"/>
    </location>
</feature>
<evidence type="ECO:0000313" key="2">
    <source>
        <dbReference type="EMBL" id="NML64162.1"/>
    </source>
</evidence>
<evidence type="ECO:0000313" key="3">
    <source>
        <dbReference type="Proteomes" id="UP000559626"/>
    </source>
</evidence>
<keyword evidence="3" id="KW-1185">Reference proteome</keyword>
<dbReference type="RefSeq" id="WP_169529482.1">
    <property type="nucleotide sequence ID" value="NZ_JABBGH010000001.1"/>
</dbReference>
<reference evidence="2 3" key="1">
    <citation type="submission" date="2020-04" db="EMBL/GenBank/DDBJ databases">
        <title>Hymenobacter polaris sp. nov., isolated from Arctic soil.</title>
        <authorList>
            <person name="Dahal R.H."/>
        </authorList>
    </citation>
    <scope>NUCLEOTIDE SEQUENCE [LARGE SCALE GENOMIC DNA]</scope>
    <source>
        <strain evidence="2 3">RP-2-7</strain>
    </source>
</reference>
<comment type="caution">
    <text evidence="2">The sequence shown here is derived from an EMBL/GenBank/DDBJ whole genome shotgun (WGS) entry which is preliminary data.</text>
</comment>
<protein>
    <submittedName>
        <fullName evidence="2">Cupredoxin domain-containing protein</fullName>
    </submittedName>
</protein>
<accession>A0A7Y0ABA3</accession>
<dbReference type="Gene3D" id="2.60.40.420">
    <property type="entry name" value="Cupredoxins - blue copper proteins"/>
    <property type="match status" value="1"/>
</dbReference>
<dbReference type="Pfam" id="PF13473">
    <property type="entry name" value="Cupredoxin_1"/>
    <property type="match status" value="1"/>
</dbReference>
<proteinExistence type="predicted"/>
<name>A0A7Y0ABA3_9BACT</name>
<organism evidence="2 3">
    <name type="scientific">Hymenobacter polaris</name>
    <dbReference type="NCBI Taxonomy" id="2682546"/>
    <lineage>
        <taxon>Bacteria</taxon>
        <taxon>Pseudomonadati</taxon>
        <taxon>Bacteroidota</taxon>
        <taxon>Cytophagia</taxon>
        <taxon>Cytophagales</taxon>
        <taxon>Hymenobacteraceae</taxon>
        <taxon>Hymenobacter</taxon>
    </lineage>
</organism>
<gene>
    <name evidence="2" type="ORF">HHL22_02990</name>
</gene>
<dbReference type="InterPro" id="IPR028096">
    <property type="entry name" value="EfeO_Cupredoxin"/>
</dbReference>
<dbReference type="Proteomes" id="UP000559626">
    <property type="component" value="Unassembled WGS sequence"/>
</dbReference>
<sequence>MDISQLLVTLGGLGLLAFVAWFFFWAPHRVGAATLTTDGVQQVDIQVKGGYSPDVIELRRGQPVQLRFHRAEDSSCSEELLIPDFQVRRTLPAYQTTTVELRPQHAGQFEFTCGMHMLRGSLLVK</sequence>
<dbReference type="InterPro" id="IPR008972">
    <property type="entry name" value="Cupredoxin"/>
</dbReference>
<dbReference type="SUPFAM" id="SSF49503">
    <property type="entry name" value="Cupredoxins"/>
    <property type="match status" value="1"/>
</dbReference>
<evidence type="ECO:0000259" key="1">
    <source>
        <dbReference type="Pfam" id="PF13473"/>
    </source>
</evidence>
<dbReference type="EMBL" id="JABBGH010000001">
    <property type="protein sequence ID" value="NML64162.1"/>
    <property type="molecule type" value="Genomic_DNA"/>
</dbReference>